<evidence type="ECO:0000256" key="7">
    <source>
        <dbReference type="RuleBase" id="RU003435"/>
    </source>
</evidence>
<keyword evidence="5 7" id="KW-0862">Zinc</keyword>
<dbReference type="PANTHER" id="PTHR11804">
    <property type="entry name" value="PROTEASE M3 THIMET OLIGOPEPTIDASE-RELATED"/>
    <property type="match status" value="1"/>
</dbReference>
<dbReference type="InterPro" id="IPR024077">
    <property type="entry name" value="Neurolysin/TOP_dom2"/>
</dbReference>
<dbReference type="SUPFAM" id="SSF55486">
    <property type="entry name" value="Metalloproteases ('zincins'), catalytic domain"/>
    <property type="match status" value="1"/>
</dbReference>
<dbReference type="EC" id="3.4.24.70" evidence="10"/>
<comment type="cofactor">
    <cofactor evidence="7">
        <name>Zn(2+)</name>
        <dbReference type="ChEBI" id="CHEBI:29105"/>
    </cofactor>
    <text evidence="7">Binds 1 zinc ion.</text>
</comment>
<organism evidence="10 11">
    <name type="scientific">Flavobacterium sangjuense</name>
    <dbReference type="NCBI Taxonomy" id="2518177"/>
    <lineage>
        <taxon>Bacteria</taxon>
        <taxon>Pseudomonadati</taxon>
        <taxon>Bacteroidota</taxon>
        <taxon>Flavobacteriia</taxon>
        <taxon>Flavobacteriales</taxon>
        <taxon>Flavobacteriaceae</taxon>
        <taxon>Flavobacterium</taxon>
    </lineage>
</organism>
<dbReference type="GO" id="GO:0004222">
    <property type="term" value="F:metalloendopeptidase activity"/>
    <property type="evidence" value="ECO:0007669"/>
    <property type="project" value="UniProtKB-EC"/>
</dbReference>
<keyword evidence="6 7" id="KW-0482">Metalloprotease</keyword>
<evidence type="ECO:0000256" key="3">
    <source>
        <dbReference type="ARBA" id="ARBA00022723"/>
    </source>
</evidence>
<dbReference type="CDD" id="cd06455">
    <property type="entry name" value="M3A_TOP"/>
    <property type="match status" value="1"/>
</dbReference>
<dbReference type="InterPro" id="IPR024080">
    <property type="entry name" value="Neurolysin/TOP_N"/>
</dbReference>
<comment type="similarity">
    <text evidence="1 7">Belongs to the peptidase M3 family.</text>
</comment>
<dbReference type="InterPro" id="IPR001567">
    <property type="entry name" value="Pept_M3A_M3B_dom"/>
</dbReference>
<evidence type="ECO:0000256" key="4">
    <source>
        <dbReference type="ARBA" id="ARBA00022801"/>
    </source>
</evidence>
<evidence type="ECO:0000259" key="9">
    <source>
        <dbReference type="Pfam" id="PF01432"/>
    </source>
</evidence>
<keyword evidence="2 7" id="KW-0645">Protease</keyword>
<evidence type="ECO:0000256" key="6">
    <source>
        <dbReference type="ARBA" id="ARBA00023049"/>
    </source>
</evidence>
<dbReference type="Pfam" id="PF01432">
    <property type="entry name" value="Peptidase_M3"/>
    <property type="match status" value="1"/>
</dbReference>
<keyword evidence="4 7" id="KW-0378">Hydrolase</keyword>
<proteinExistence type="inferred from homology"/>
<feature type="domain" description="Peptidase M3A/M3B catalytic" evidence="9">
    <location>
        <begin position="244"/>
        <end position="681"/>
    </location>
</feature>
<name>A0A4P7PTK5_9FLAO</name>
<dbReference type="RefSeq" id="WP_136152201.1">
    <property type="nucleotide sequence ID" value="NZ_CP038810.1"/>
</dbReference>
<dbReference type="Gene3D" id="1.20.1050.40">
    <property type="entry name" value="Endopeptidase. Chain P, domain 1"/>
    <property type="match status" value="1"/>
</dbReference>
<dbReference type="GO" id="GO:0006508">
    <property type="term" value="P:proteolysis"/>
    <property type="evidence" value="ECO:0007669"/>
    <property type="project" value="UniProtKB-KW"/>
</dbReference>
<sequence length="682" mass="77633">MSLKQQLLYLILPICLFSVNSFSQSNIKASNNPFLVASNEVVDYAKVTSQNVENYAGHTINEVSKMVAAIKKQKTATFSNVFGAMDEIKNKMGTTSNNCFMLYWVSTDAAIREKGLASYQLLDSLGTVIYSDKGIYDKMIGFKKSAAYKQLKGNKKLLVDDMIEGFERSGVNLSADKLAKYKSLTKEIGELSSSYSTNMNSSKEILILDEKGAAGLPESFKQTYKVAEGKYEIPIINSTSDPVLSNAESEETRKSYYIKFYNRAADKNLAILDEMVKKRDELAKLMGYPTYAAYALVPKMAGNPKNVWDFLNDLISRSKEKAKNDVALLDAEKKVETANQEAKLEPWDVSFYKNQIIKKQYQINNEELREYFPMEGCLKGMMDIYQKLLGLEFKKVANPSVWNDDVDMYEVYEGGKLKGRFYLDLFPRPNKETWFYGVNIVSGKGKEIPVAMLLGNFTKPTKTQPSLLSQKELKTLFHEFGHIMNMMSYHGEFSVQQESKADFTEAMSQIFENWVLDYGIVSTFAKNYKTGETLPKATFDKMLESKKVGSGLGAIQMLQRCLYDMNLYDKYNAANPTPTDDIWQQTNKQLDVMDFYAQTHYQANWIHVNTHPVYMYGYLWSEVYAMDMFTQFEKNGLLDTKTGIRYRQLILSNGTQKDIVKAVNEFLGRPSDNKAYVKSLGL</sequence>
<feature type="chain" id="PRO_5020579292" evidence="8">
    <location>
        <begin position="26"/>
        <end position="682"/>
    </location>
</feature>
<dbReference type="EMBL" id="CP038810">
    <property type="protein sequence ID" value="QBZ98297.1"/>
    <property type="molecule type" value="Genomic_DNA"/>
</dbReference>
<evidence type="ECO:0000256" key="5">
    <source>
        <dbReference type="ARBA" id="ARBA00022833"/>
    </source>
</evidence>
<dbReference type="GO" id="GO:0046872">
    <property type="term" value="F:metal ion binding"/>
    <property type="evidence" value="ECO:0007669"/>
    <property type="project" value="UniProtKB-UniRule"/>
</dbReference>
<feature type="signal peptide" evidence="8">
    <location>
        <begin position="1"/>
        <end position="25"/>
    </location>
</feature>
<evidence type="ECO:0000313" key="10">
    <source>
        <dbReference type="EMBL" id="QBZ98297.1"/>
    </source>
</evidence>
<dbReference type="PANTHER" id="PTHR11804:SF84">
    <property type="entry name" value="SACCHAROLYSIN"/>
    <property type="match status" value="1"/>
</dbReference>
<dbReference type="Gene3D" id="1.10.1370.10">
    <property type="entry name" value="Neurolysin, domain 3"/>
    <property type="match status" value="1"/>
</dbReference>
<dbReference type="GO" id="GO:0006518">
    <property type="term" value="P:peptide metabolic process"/>
    <property type="evidence" value="ECO:0007669"/>
    <property type="project" value="TreeGrafter"/>
</dbReference>
<keyword evidence="8" id="KW-0732">Signal</keyword>
<evidence type="ECO:0000256" key="8">
    <source>
        <dbReference type="SAM" id="SignalP"/>
    </source>
</evidence>
<dbReference type="OrthoDB" id="9773538at2"/>
<evidence type="ECO:0000256" key="2">
    <source>
        <dbReference type="ARBA" id="ARBA00022670"/>
    </source>
</evidence>
<reference evidence="10 11" key="1">
    <citation type="submission" date="2019-04" db="EMBL/GenBank/DDBJ databases">
        <title>Flavobacterium sp. GS03.</title>
        <authorList>
            <person name="Kim H."/>
        </authorList>
    </citation>
    <scope>NUCLEOTIDE SEQUENCE [LARGE SCALE GENOMIC DNA]</scope>
    <source>
        <strain evidence="10 11">GS03</strain>
    </source>
</reference>
<dbReference type="KEGG" id="fsn:GS03_01802"/>
<accession>A0A4P7PTK5</accession>
<protein>
    <submittedName>
        <fullName evidence="10">Oligopeptidase A</fullName>
        <ecNumber evidence="10">3.4.24.70</ecNumber>
    </submittedName>
</protein>
<dbReference type="Proteomes" id="UP000296862">
    <property type="component" value="Chromosome"/>
</dbReference>
<dbReference type="InterPro" id="IPR045090">
    <property type="entry name" value="Pept_M3A_M3B"/>
</dbReference>
<evidence type="ECO:0000256" key="1">
    <source>
        <dbReference type="ARBA" id="ARBA00006040"/>
    </source>
</evidence>
<gene>
    <name evidence="10" type="primary">prlC_2</name>
    <name evidence="10" type="ORF">GS03_01802</name>
</gene>
<keyword evidence="3 7" id="KW-0479">Metal-binding</keyword>
<dbReference type="InterPro" id="IPR024079">
    <property type="entry name" value="MetalloPept_cat_dom_sf"/>
</dbReference>
<evidence type="ECO:0000313" key="11">
    <source>
        <dbReference type="Proteomes" id="UP000296862"/>
    </source>
</evidence>
<keyword evidence="11" id="KW-1185">Reference proteome</keyword>
<dbReference type="AlphaFoldDB" id="A0A4P7PTK5"/>
<dbReference type="Gene3D" id="3.40.390.10">
    <property type="entry name" value="Collagenase (Catalytic Domain)"/>
    <property type="match status" value="1"/>
</dbReference>